<feature type="compositionally biased region" description="Basic and acidic residues" evidence="1">
    <location>
        <begin position="170"/>
        <end position="180"/>
    </location>
</feature>
<evidence type="ECO:0000256" key="1">
    <source>
        <dbReference type="SAM" id="MobiDB-lite"/>
    </source>
</evidence>
<reference evidence="4" key="1">
    <citation type="submission" date="2025-08" db="UniProtKB">
        <authorList>
            <consortium name="RefSeq"/>
        </authorList>
    </citation>
    <scope>IDENTIFICATION</scope>
</reference>
<dbReference type="PRINTS" id="PR00838">
    <property type="entry name" value="V5ALLERGEN"/>
</dbReference>
<dbReference type="PANTHER" id="PTHR10334">
    <property type="entry name" value="CYSTEINE-RICH SECRETORY PROTEIN-RELATED"/>
    <property type="match status" value="1"/>
</dbReference>
<dbReference type="SUPFAM" id="SSF55797">
    <property type="entry name" value="PR-1-like"/>
    <property type="match status" value="1"/>
</dbReference>
<protein>
    <submittedName>
        <fullName evidence="4">Golgi-associated plant pathogenesis-related protein 1</fullName>
    </submittedName>
</protein>
<dbReference type="RefSeq" id="XP_065665813.1">
    <property type="nucleotide sequence ID" value="XM_065809741.1"/>
</dbReference>
<evidence type="ECO:0000313" key="4">
    <source>
        <dbReference type="RefSeq" id="XP_065665813.1"/>
    </source>
</evidence>
<dbReference type="InterPro" id="IPR034113">
    <property type="entry name" value="SCP_GAPR1-like"/>
</dbReference>
<feature type="domain" description="SCP" evidence="2">
    <location>
        <begin position="2"/>
        <end position="133"/>
    </location>
</feature>
<evidence type="ECO:0000259" key="2">
    <source>
        <dbReference type="SMART" id="SM00198"/>
    </source>
</evidence>
<dbReference type="Proteomes" id="UP001652625">
    <property type="component" value="Chromosome 11"/>
</dbReference>
<dbReference type="InterPro" id="IPR035940">
    <property type="entry name" value="CAP_sf"/>
</dbReference>
<dbReference type="PROSITE" id="PS01009">
    <property type="entry name" value="CRISP_1"/>
    <property type="match status" value="1"/>
</dbReference>
<name>A0ABM4CV74_HYDVU</name>
<feature type="region of interest" description="Disordered" evidence="1">
    <location>
        <begin position="140"/>
        <end position="180"/>
    </location>
</feature>
<dbReference type="Pfam" id="PF00188">
    <property type="entry name" value="CAP"/>
    <property type="match status" value="1"/>
</dbReference>
<dbReference type="InterPro" id="IPR002413">
    <property type="entry name" value="V5_allergen-like"/>
</dbReference>
<proteinExistence type="predicted"/>
<accession>A0ABM4CV74</accession>
<dbReference type="SMART" id="SM00198">
    <property type="entry name" value="SCP"/>
    <property type="match status" value="1"/>
</dbReference>
<dbReference type="InterPro" id="IPR018244">
    <property type="entry name" value="Allrgn_V5/Tpx1_CS"/>
</dbReference>
<dbReference type="InterPro" id="IPR001283">
    <property type="entry name" value="CRISP-related"/>
</dbReference>
<dbReference type="InterPro" id="IPR014044">
    <property type="entry name" value="CAP_dom"/>
</dbReference>
<keyword evidence="3" id="KW-1185">Reference proteome</keyword>
<dbReference type="CDD" id="cd05382">
    <property type="entry name" value="CAP_GAPR1-like"/>
    <property type="match status" value="1"/>
</dbReference>
<feature type="compositionally biased region" description="Basic and acidic residues" evidence="1">
    <location>
        <begin position="147"/>
        <end position="159"/>
    </location>
</feature>
<dbReference type="Gene3D" id="3.40.33.10">
    <property type="entry name" value="CAP"/>
    <property type="match status" value="1"/>
</dbReference>
<dbReference type="GeneID" id="101236278"/>
<sequence length="180" mass="20516">MSLKTEALNRHNEYRKKHGVCALTWSAKLHSSAQNWANNLAKKGYLQHEEQDLYGENIAVMKGSELTGDKATDMWYNEIKDYNFNNPGYNSKTGHFTQVVWADSKEFGIAKAVSSNGTEFVVARYFPPGNSLQMFKENVKPLTKTPSNKENEPMRKKPLEANPQLTKQSKKSEKRDCIIL</sequence>
<dbReference type="PRINTS" id="PR00837">
    <property type="entry name" value="V5TPXLIKE"/>
</dbReference>
<organism evidence="3 4">
    <name type="scientific">Hydra vulgaris</name>
    <name type="common">Hydra</name>
    <name type="synonym">Hydra attenuata</name>
    <dbReference type="NCBI Taxonomy" id="6087"/>
    <lineage>
        <taxon>Eukaryota</taxon>
        <taxon>Metazoa</taxon>
        <taxon>Cnidaria</taxon>
        <taxon>Hydrozoa</taxon>
        <taxon>Hydroidolina</taxon>
        <taxon>Anthoathecata</taxon>
        <taxon>Aplanulata</taxon>
        <taxon>Hydridae</taxon>
        <taxon>Hydra</taxon>
    </lineage>
</organism>
<gene>
    <name evidence="4" type="primary">LOC101236278</name>
</gene>
<evidence type="ECO:0000313" key="3">
    <source>
        <dbReference type="Proteomes" id="UP001652625"/>
    </source>
</evidence>